<dbReference type="InterPro" id="IPR014889">
    <property type="entry name" value="Transc_factor_DP_C"/>
</dbReference>
<dbReference type="GO" id="GO:0003677">
    <property type="term" value="F:DNA binding"/>
    <property type="evidence" value="ECO:0007669"/>
    <property type="project" value="UniProtKB-KW"/>
</dbReference>
<feature type="compositionally biased region" description="Acidic residues" evidence="9">
    <location>
        <begin position="630"/>
        <end position="660"/>
    </location>
</feature>
<evidence type="ECO:0000313" key="13">
    <source>
        <dbReference type="Proteomes" id="UP001626550"/>
    </source>
</evidence>
<dbReference type="Gene3D" id="1.20.140.80">
    <property type="entry name" value="Transcription factor DP"/>
    <property type="match status" value="1"/>
</dbReference>
<dbReference type="FunFam" id="1.10.10.10:FF:000360">
    <property type="entry name" value="Transcription factor Dp-1, a"/>
    <property type="match status" value="1"/>
</dbReference>
<dbReference type="Gene3D" id="1.10.10.10">
    <property type="entry name" value="Winged helix-like DNA-binding domain superfamily/Winged helix DNA-binding domain"/>
    <property type="match status" value="1"/>
</dbReference>
<dbReference type="CDD" id="cd14458">
    <property type="entry name" value="DP_DD"/>
    <property type="match status" value="1"/>
</dbReference>
<evidence type="ECO:0000256" key="5">
    <source>
        <dbReference type="ARBA" id="ARBA00023163"/>
    </source>
</evidence>
<dbReference type="PANTHER" id="PTHR12548">
    <property type="entry name" value="TRANSCRIPTION FACTOR DP"/>
    <property type="match status" value="1"/>
</dbReference>
<sequence>MTTKEAYPEVDGGDLFDIPAAQEEVTVGANEQENHYNGDKDDEHSQPQLPAKRPKIIMLQRSSLGGAAQIVNGHLPIPGQPGIKTVKIIKVGAAAANNLGVKPGKPSVIPLQLLNKNLKLGNAIGGPKIFTLPGGHMGQRVLTIRSNQANNPQIVVSSANYLQSQIGQQEDVENQMIDLGGHQHMQSGGQLIELAPGPPGSPGRDFDTSELDPSLNQPLKTNGLRRYARCVCNKVKEKGVTSYSEVADELVHEYAAEHPMIPSEQLHYIQKNIRRRVYDALNVLMALNVLQKEKKEIHWVGLPVNMIEECKRLEEEREKRQISLRNKTNEIQDLILQLIAFKNLVVRNQLNEQFQQQQLRNAMAKSKSASGKNEMALLADGKKFGFLDRIKLPFLVVITNKKTVVDTLISEDRLQYVFSFDQGFEIRDDVEILKRMGLTLHLGTSQCQQNEFDQCLDLVPPSMRFYVEAIKARRQAIVPDFEALHVQRRMYVEARLANEMQQQEGSAGNGYHDDTESNAGVTPVGKQIHFQQREAPMPSSRHMHSQDLMPEPGDTQHYARAAANRGYVVPGGPGSSLRNRQLMMDENGSLLHPADEALMQTTADLESRRIMREQHHQEYLMRRQAAGVNPDEEDEMPPDVDEDDLPEEDEDDADMEDVEY</sequence>
<dbReference type="Pfam" id="PF08781">
    <property type="entry name" value="DP"/>
    <property type="match status" value="2"/>
</dbReference>
<feature type="domain" description="Transcription factor DP C-terminal" evidence="10">
    <location>
        <begin position="308"/>
        <end position="476"/>
    </location>
</feature>
<evidence type="ECO:0000256" key="4">
    <source>
        <dbReference type="ARBA" id="ARBA00023125"/>
    </source>
</evidence>
<dbReference type="AlphaFoldDB" id="A0ABD2QI12"/>
<dbReference type="InterPro" id="IPR038168">
    <property type="entry name" value="TF_DP_C_sf"/>
</dbReference>
<comment type="caution">
    <text evidence="12">The sequence shown here is derived from an EMBL/GenBank/DDBJ whole genome shotgun (WGS) entry which is preliminary data.</text>
</comment>
<evidence type="ECO:0000256" key="7">
    <source>
        <dbReference type="RuleBase" id="RU003796"/>
    </source>
</evidence>
<name>A0ABD2QI12_9PLAT</name>
<evidence type="ECO:0000313" key="12">
    <source>
        <dbReference type="EMBL" id="KAL3319170.1"/>
    </source>
</evidence>
<feature type="region of interest" description="Disordered" evidence="9">
    <location>
        <begin position="1"/>
        <end position="48"/>
    </location>
</feature>
<keyword evidence="4 7" id="KW-0238">DNA-binding</keyword>
<feature type="region of interest" description="Disordered" evidence="9">
    <location>
        <begin position="621"/>
        <end position="660"/>
    </location>
</feature>
<proteinExistence type="inferred from homology"/>
<dbReference type="InterPro" id="IPR036390">
    <property type="entry name" value="WH_DNA-bd_sf"/>
</dbReference>
<dbReference type="InterPro" id="IPR003316">
    <property type="entry name" value="E2F_WHTH_DNA-bd_dom"/>
</dbReference>
<dbReference type="InterPro" id="IPR037241">
    <property type="entry name" value="E2F-DP_heterodim"/>
</dbReference>
<dbReference type="Proteomes" id="UP001626550">
    <property type="component" value="Unassembled WGS sequence"/>
</dbReference>
<evidence type="ECO:0000256" key="1">
    <source>
        <dbReference type="ARBA" id="ARBA00004123"/>
    </source>
</evidence>
<accession>A0ABD2QI12</accession>
<dbReference type="PANTHER" id="PTHR12548:SF9">
    <property type="entry name" value="TRANSCRIPTION FACTOR DP"/>
    <property type="match status" value="1"/>
</dbReference>
<dbReference type="SUPFAM" id="SSF46785">
    <property type="entry name" value="Winged helix' DNA-binding domain"/>
    <property type="match status" value="1"/>
</dbReference>
<comment type="similarity">
    <text evidence="2 7">Belongs to the E2F/DP family.</text>
</comment>
<feature type="domain" description="E2F/DP family winged-helix DNA-binding" evidence="11">
    <location>
        <begin position="219"/>
        <end position="301"/>
    </location>
</feature>
<dbReference type="InterPro" id="IPR015648">
    <property type="entry name" value="Transcrpt_fac_DP"/>
</dbReference>
<evidence type="ECO:0000259" key="10">
    <source>
        <dbReference type="SMART" id="SM01138"/>
    </source>
</evidence>
<organism evidence="12 13">
    <name type="scientific">Cichlidogyrus casuarinus</name>
    <dbReference type="NCBI Taxonomy" id="1844966"/>
    <lineage>
        <taxon>Eukaryota</taxon>
        <taxon>Metazoa</taxon>
        <taxon>Spiralia</taxon>
        <taxon>Lophotrochozoa</taxon>
        <taxon>Platyhelminthes</taxon>
        <taxon>Monogenea</taxon>
        <taxon>Monopisthocotylea</taxon>
        <taxon>Dactylogyridea</taxon>
        <taxon>Ancyrocephalidae</taxon>
        <taxon>Cichlidogyrus</taxon>
    </lineage>
</organism>
<gene>
    <name evidence="12" type="primary">TDP1_1</name>
    <name evidence="12" type="ORF">Ciccas_002160</name>
</gene>
<keyword evidence="3 7" id="KW-0805">Transcription regulation</keyword>
<comment type="subcellular location">
    <subcellularLocation>
        <location evidence="1 7">Nucleus</location>
    </subcellularLocation>
</comment>
<dbReference type="SMART" id="SM01138">
    <property type="entry name" value="DP"/>
    <property type="match status" value="1"/>
</dbReference>
<dbReference type="SMART" id="SM01372">
    <property type="entry name" value="E2F_TDP"/>
    <property type="match status" value="1"/>
</dbReference>
<feature type="coiled-coil region" evidence="8">
    <location>
        <begin position="310"/>
        <end position="367"/>
    </location>
</feature>
<evidence type="ECO:0000259" key="11">
    <source>
        <dbReference type="SMART" id="SM01372"/>
    </source>
</evidence>
<keyword evidence="8" id="KW-0175">Coiled coil</keyword>
<feature type="region of interest" description="Disordered" evidence="9">
    <location>
        <begin position="189"/>
        <end position="218"/>
    </location>
</feature>
<dbReference type="SUPFAM" id="SSF144074">
    <property type="entry name" value="E2F-DP heterodimerization region"/>
    <property type="match status" value="2"/>
</dbReference>
<reference evidence="12 13" key="1">
    <citation type="submission" date="2024-11" db="EMBL/GenBank/DDBJ databases">
        <title>Adaptive evolution of stress response genes in parasites aligns with host niche diversity.</title>
        <authorList>
            <person name="Hahn C."/>
            <person name="Resl P."/>
        </authorList>
    </citation>
    <scope>NUCLEOTIDE SEQUENCE [LARGE SCALE GENOMIC DNA]</scope>
    <source>
        <strain evidence="12">EGGRZ-B1_66</strain>
        <tissue evidence="12">Body</tissue>
    </source>
</reference>
<feature type="compositionally biased region" description="Basic and acidic residues" evidence="9">
    <location>
        <begin position="32"/>
        <end position="45"/>
    </location>
</feature>
<evidence type="ECO:0000256" key="3">
    <source>
        <dbReference type="ARBA" id="ARBA00023015"/>
    </source>
</evidence>
<dbReference type="GO" id="GO:0005634">
    <property type="term" value="C:nucleus"/>
    <property type="evidence" value="ECO:0007669"/>
    <property type="project" value="UniProtKB-SubCell"/>
</dbReference>
<evidence type="ECO:0000256" key="9">
    <source>
        <dbReference type="SAM" id="MobiDB-lite"/>
    </source>
</evidence>
<evidence type="ECO:0000256" key="8">
    <source>
        <dbReference type="SAM" id="Coils"/>
    </source>
</evidence>
<keyword evidence="13" id="KW-1185">Reference proteome</keyword>
<dbReference type="EMBL" id="JBJKFK010000164">
    <property type="protein sequence ID" value="KAL3319170.1"/>
    <property type="molecule type" value="Genomic_DNA"/>
</dbReference>
<keyword evidence="6 7" id="KW-0539">Nucleus</keyword>
<dbReference type="Pfam" id="PF02319">
    <property type="entry name" value="WHD_E2F_TDP"/>
    <property type="match status" value="1"/>
</dbReference>
<keyword evidence="5 7" id="KW-0804">Transcription</keyword>
<dbReference type="InterPro" id="IPR036388">
    <property type="entry name" value="WH-like_DNA-bd_sf"/>
</dbReference>
<evidence type="ECO:0000256" key="6">
    <source>
        <dbReference type="ARBA" id="ARBA00023242"/>
    </source>
</evidence>
<protein>
    <submittedName>
        <fullName evidence="12">Tyrosyl-DNA phosphodiesterase 1</fullName>
    </submittedName>
</protein>
<evidence type="ECO:0000256" key="2">
    <source>
        <dbReference type="ARBA" id="ARBA00010940"/>
    </source>
</evidence>